<evidence type="ECO:0000313" key="2">
    <source>
        <dbReference type="EMBL" id="KAK5117632.1"/>
    </source>
</evidence>
<feature type="compositionally biased region" description="Acidic residues" evidence="1">
    <location>
        <begin position="266"/>
        <end position="275"/>
    </location>
</feature>
<feature type="region of interest" description="Disordered" evidence="1">
    <location>
        <begin position="581"/>
        <end position="680"/>
    </location>
</feature>
<name>A0AAN7YMZ6_9PEZI</name>
<feature type="region of interest" description="Disordered" evidence="1">
    <location>
        <begin position="258"/>
        <end position="280"/>
    </location>
</feature>
<comment type="caution">
    <text evidence="2">The sequence shown here is derived from an EMBL/GenBank/DDBJ whole genome shotgun (WGS) entry which is preliminary data.</text>
</comment>
<sequence length="977" mass="106161">MASLQYAYDYHIFELRSPSSVGAEADETLGNEIQRYIREELESAEKEEASIFCPFDLGWLSVFDSLMSETDGLDVPGAEGQPVNLTDLTPRATLAGQQPCLHLLRTQRSAPQLRLFKASELPHGLTKRILVHDGDLNAKNFIARGVTVRSARGGAQSYTSSIGKSLLAFSDIDQQAFLGMVVFKPLVGNSVFQEEEIEQPTQHWQSVLGREVGVDKWILGVGQTELVDPYECPEVPKEALRHLAKENMAVDRARVPKGAPILPPEIESDIEEEEEERPKMTFSQLLGAKDAGEFDSELSSSEPGSSSASDVTVPGRGKQTFKHMLSEAPANPTTSPCRAPKLSLAGPPAVSLAQSGAVQSSRAPILEPPSTSSAGGTLTHDRRSLDHTSGYELGSYGKDWAGVDKMGLKADAASLARWRSDQPEKRTASKKTLRLAPTARQTEASFGTSGSVSMSLSSGSMPGLSVHRVSAINDAQDWAKKVVPSDVLSGRLVDDHAAPRVKQIAPKYPPGLTPSQLPFPQVEENLIAFDNETVDQGRRGEHLPTFLGKPLLPQQVAKADVSTSNIPSDVGNDEICERLAASTPSNKQFTMRQKAQKKNKSKGKGENLHAQQTPAVGKAQLELPEPLPPPKQVSEKKREAVLGDLGNRGREAGSREPRLNHKARRELSSLSRETPRTDAGPSLITDPCVLLLEKMHRAALTLDTSARLEAKFGLVLVTLADQNIVPKSTASRIQLEDVNTEIFLDRLTTSTSDAMHLLGSTGSAPTQVLGYYEFLLRDHNGQGTWVKYAPDTSVNSVTERSADRLATAYVHYPEHVWDVQWTSNATPLTPQSTAVQAFVASLSAFGDVPCIRGRVPMEVFTVERALVKSEYSKLTPEGVNVLVTEVRELKLGSLPAVNAEQSNLKGICHATRGRMVAEHSLWWEAKVECSAGDDVKVLLEAAGRLMGVMDSVGYHNVGPWQGVEVRVAAPLEERPCW</sequence>
<feature type="compositionally biased region" description="Polar residues" evidence="1">
    <location>
        <begin position="582"/>
        <end position="591"/>
    </location>
</feature>
<reference evidence="2" key="1">
    <citation type="submission" date="2023-08" db="EMBL/GenBank/DDBJ databases">
        <title>Black Yeasts Isolated from many extreme environments.</title>
        <authorList>
            <person name="Coleine C."/>
            <person name="Stajich J.E."/>
            <person name="Selbmann L."/>
        </authorList>
    </citation>
    <scope>NUCLEOTIDE SEQUENCE</scope>
    <source>
        <strain evidence="2">CCFEE 5401</strain>
    </source>
</reference>
<evidence type="ECO:0000313" key="3">
    <source>
        <dbReference type="Proteomes" id="UP001310890"/>
    </source>
</evidence>
<accession>A0AAN7YMZ6</accession>
<gene>
    <name evidence="2" type="ORF">LTR62_005055</name>
</gene>
<feature type="region of interest" description="Disordered" evidence="1">
    <location>
        <begin position="292"/>
        <end position="391"/>
    </location>
</feature>
<feature type="compositionally biased region" description="Low complexity" evidence="1">
    <location>
        <begin position="297"/>
        <end position="309"/>
    </location>
</feature>
<dbReference type="EMBL" id="JAVRRL010000004">
    <property type="protein sequence ID" value="KAK5117632.1"/>
    <property type="molecule type" value="Genomic_DNA"/>
</dbReference>
<organism evidence="2 3">
    <name type="scientific">Meristemomyces frigidus</name>
    <dbReference type="NCBI Taxonomy" id="1508187"/>
    <lineage>
        <taxon>Eukaryota</taxon>
        <taxon>Fungi</taxon>
        <taxon>Dikarya</taxon>
        <taxon>Ascomycota</taxon>
        <taxon>Pezizomycotina</taxon>
        <taxon>Dothideomycetes</taxon>
        <taxon>Dothideomycetidae</taxon>
        <taxon>Mycosphaerellales</taxon>
        <taxon>Teratosphaeriaceae</taxon>
        <taxon>Meristemomyces</taxon>
    </lineage>
</organism>
<evidence type="ECO:0000256" key="1">
    <source>
        <dbReference type="SAM" id="MobiDB-lite"/>
    </source>
</evidence>
<protein>
    <submittedName>
        <fullName evidence="2">Uncharacterized protein</fullName>
    </submittedName>
</protein>
<feature type="compositionally biased region" description="Basic and acidic residues" evidence="1">
    <location>
        <begin position="633"/>
        <end position="659"/>
    </location>
</feature>
<dbReference type="Proteomes" id="UP001310890">
    <property type="component" value="Unassembled WGS sequence"/>
</dbReference>
<dbReference type="AlphaFoldDB" id="A0AAN7YMZ6"/>
<proteinExistence type="predicted"/>
<feature type="compositionally biased region" description="Polar residues" evidence="1">
    <location>
        <begin position="352"/>
        <end position="362"/>
    </location>
</feature>
<feature type="compositionally biased region" description="Basic and acidic residues" evidence="1">
    <location>
        <begin position="418"/>
        <end position="427"/>
    </location>
</feature>
<feature type="region of interest" description="Disordered" evidence="1">
    <location>
        <begin position="417"/>
        <end position="450"/>
    </location>
</feature>